<dbReference type="PANTHER" id="PTHR44591:SF3">
    <property type="entry name" value="RESPONSE REGULATORY DOMAIN-CONTAINING PROTEIN"/>
    <property type="match status" value="1"/>
</dbReference>
<evidence type="ECO:0000256" key="2">
    <source>
        <dbReference type="PROSITE-ProRule" id="PRU00169"/>
    </source>
</evidence>
<dbReference type="Gene3D" id="3.40.50.2300">
    <property type="match status" value="1"/>
</dbReference>
<feature type="modified residue" description="4-aspartylphosphate" evidence="2">
    <location>
        <position position="55"/>
    </location>
</feature>
<dbReference type="InterPro" id="IPR011006">
    <property type="entry name" value="CheY-like_superfamily"/>
</dbReference>
<evidence type="ECO:0000256" key="1">
    <source>
        <dbReference type="ARBA" id="ARBA00022553"/>
    </source>
</evidence>
<dbReference type="InterPro" id="IPR050595">
    <property type="entry name" value="Bact_response_regulator"/>
</dbReference>
<evidence type="ECO:0000259" key="3">
    <source>
        <dbReference type="PROSITE" id="PS50110"/>
    </source>
</evidence>
<feature type="domain" description="Response regulatory" evidence="3">
    <location>
        <begin position="6"/>
        <end position="120"/>
    </location>
</feature>
<name>D3PAN4_DEFDS</name>
<evidence type="ECO:0000313" key="5">
    <source>
        <dbReference type="Proteomes" id="UP000001520"/>
    </source>
</evidence>
<dbReference type="PROSITE" id="PS50110">
    <property type="entry name" value="RESPONSE_REGULATORY"/>
    <property type="match status" value="1"/>
</dbReference>
<dbReference type="Proteomes" id="UP000001520">
    <property type="component" value="Chromosome"/>
</dbReference>
<dbReference type="Pfam" id="PF00072">
    <property type="entry name" value="Response_reg"/>
    <property type="match status" value="1"/>
</dbReference>
<dbReference type="GO" id="GO:0000160">
    <property type="term" value="P:phosphorelay signal transduction system"/>
    <property type="evidence" value="ECO:0007669"/>
    <property type="project" value="InterPro"/>
</dbReference>
<dbReference type="RefSeq" id="WP_013006905.1">
    <property type="nucleotide sequence ID" value="NC_013939.1"/>
</dbReference>
<organism evidence="4 5">
    <name type="scientific">Deferribacter desulfuricans (strain DSM 14783 / JCM 11476 / NBRC 101012 / SSM1)</name>
    <dbReference type="NCBI Taxonomy" id="639282"/>
    <lineage>
        <taxon>Bacteria</taxon>
        <taxon>Pseudomonadati</taxon>
        <taxon>Deferribacterota</taxon>
        <taxon>Deferribacteres</taxon>
        <taxon>Deferribacterales</taxon>
        <taxon>Deferribacteraceae</taxon>
        <taxon>Deferribacter</taxon>
    </lineage>
</organism>
<dbReference type="AlphaFoldDB" id="D3PAN4"/>
<reference evidence="4 5" key="1">
    <citation type="journal article" date="2010" name="DNA Res.">
        <title>Bacterial lifestyle in a deep-sea hydrothermal vent chimney revealed by the genome sequence of the thermophilic bacterium Deferribacter desulfuricans SSM1.</title>
        <authorList>
            <person name="Takaki Y."/>
            <person name="Shimamura S."/>
            <person name="Nakagawa S."/>
            <person name="Fukuhara Y."/>
            <person name="Horikawa H."/>
            <person name="Ankai A."/>
            <person name="Harada T."/>
            <person name="Hosoyama A."/>
            <person name="Oguchi A."/>
            <person name="Fukui S."/>
            <person name="Fujita N."/>
            <person name="Takami H."/>
            <person name="Takai K."/>
        </authorList>
    </citation>
    <scope>NUCLEOTIDE SEQUENCE [LARGE SCALE GENOMIC DNA]</scope>
    <source>
        <strain evidence="5">DSM 14783 / JCM 11476 / NBRC 101012 / SSM1</strain>
    </source>
</reference>
<dbReference type="EMBL" id="AP011529">
    <property type="protein sequence ID" value="BAI79657.1"/>
    <property type="molecule type" value="Genomic_DNA"/>
</dbReference>
<dbReference type="eggNOG" id="COG2204">
    <property type="taxonomic scope" value="Bacteria"/>
</dbReference>
<dbReference type="SMART" id="SM00448">
    <property type="entry name" value="REC"/>
    <property type="match status" value="1"/>
</dbReference>
<dbReference type="KEGG" id="ddf:DEFDS_0145"/>
<protein>
    <submittedName>
        <fullName evidence="4">Two-component response regulator</fullName>
    </submittedName>
</protein>
<keyword evidence="5" id="KW-1185">Reference proteome</keyword>
<dbReference type="PANTHER" id="PTHR44591">
    <property type="entry name" value="STRESS RESPONSE REGULATOR PROTEIN 1"/>
    <property type="match status" value="1"/>
</dbReference>
<proteinExistence type="predicted"/>
<dbReference type="CDD" id="cd17536">
    <property type="entry name" value="REC_YesN-like"/>
    <property type="match status" value="1"/>
</dbReference>
<dbReference type="HOGENOM" id="CLU_000445_69_15_0"/>
<dbReference type="OrthoDB" id="159632at2"/>
<evidence type="ECO:0000313" key="4">
    <source>
        <dbReference type="EMBL" id="BAI79657.1"/>
    </source>
</evidence>
<dbReference type="InterPro" id="IPR001789">
    <property type="entry name" value="Sig_transdc_resp-reg_receiver"/>
</dbReference>
<gene>
    <name evidence="4" type="ordered locus">DEFDS_0145</name>
</gene>
<keyword evidence="1 2" id="KW-0597">Phosphoprotein</keyword>
<sequence length="122" mass="13948">MEKNYKILVVDDEEHTRLGYAEVLKLDGYEVETAETGLEGLEKAKQSDFDVIVTDLRMPQMDGLTFIEKLREFNKDVRVVIITAFGTYKSYQKSKQLGVITYLNKPVRAKDLKDAITDVLAK</sequence>
<dbReference type="STRING" id="639282.DEFDS_0145"/>
<accession>D3PAN4</accession>
<dbReference type="SUPFAM" id="SSF52172">
    <property type="entry name" value="CheY-like"/>
    <property type="match status" value="1"/>
</dbReference>